<dbReference type="Pfam" id="PF13253">
    <property type="entry name" value="DUF4044"/>
    <property type="match status" value="1"/>
</dbReference>
<feature type="transmembrane region" description="Helical" evidence="1">
    <location>
        <begin position="20"/>
        <end position="42"/>
    </location>
</feature>
<dbReference type="RefSeq" id="WP_256944205.1">
    <property type="nucleotide sequence ID" value="NZ_JANHNZ010000001.1"/>
</dbReference>
<dbReference type="Proteomes" id="UP001059480">
    <property type="component" value="Unassembled WGS sequence"/>
</dbReference>
<evidence type="ECO:0000256" key="1">
    <source>
        <dbReference type="SAM" id="Phobius"/>
    </source>
</evidence>
<keyword evidence="1" id="KW-1133">Transmembrane helix</keyword>
<gene>
    <name evidence="2" type="ORF">NPA36_00740</name>
</gene>
<keyword evidence="1" id="KW-0812">Transmembrane</keyword>
<keyword evidence="3" id="KW-1185">Reference proteome</keyword>
<evidence type="ECO:0000313" key="3">
    <source>
        <dbReference type="Proteomes" id="UP001059480"/>
    </source>
</evidence>
<sequence length="47" mass="5381">MAKNKAEKKNLTTMEKITRVVVWLMLFAMVGTAFITLFYAIASYMGF</sequence>
<dbReference type="EMBL" id="JANHNZ010000001">
    <property type="protein sequence ID" value="MCQ9209094.1"/>
    <property type="molecule type" value="Genomic_DNA"/>
</dbReference>
<proteinExistence type="predicted"/>
<evidence type="ECO:0000313" key="2">
    <source>
        <dbReference type="EMBL" id="MCQ9209094.1"/>
    </source>
</evidence>
<comment type="caution">
    <text evidence="2">The sequence shown here is derived from an EMBL/GenBank/DDBJ whole genome shotgun (WGS) entry which is preliminary data.</text>
</comment>
<reference evidence="2" key="2">
    <citation type="journal article" date="2023" name="Curr. Microbiol.">
        <title>Granulicatella seriolae sp. nov., a Novel Facultative Anaerobe Isolated from Yellowtail Marine Fish.</title>
        <authorList>
            <person name="Lee M."/>
            <person name="Choi Y.J."/>
            <person name="Farooq A."/>
            <person name="Jeong J.B."/>
            <person name="Jung M.Y."/>
        </authorList>
    </citation>
    <scope>NUCLEOTIDE SEQUENCE</scope>
    <source>
        <strain evidence="2">S8</strain>
    </source>
</reference>
<dbReference type="InterPro" id="IPR025270">
    <property type="entry name" value="DUF4044"/>
</dbReference>
<protein>
    <submittedName>
        <fullName evidence="2">DUF4044 domain-containing protein</fullName>
    </submittedName>
</protein>
<keyword evidence="1" id="KW-0472">Membrane</keyword>
<name>A0ABT1WKJ0_9LACT</name>
<reference evidence="2" key="3">
    <citation type="journal article" date="2023" name="Microbiol. Resour. Announc.">
        <title>Draft Genome Sequence of Granulicatella sp. Strain S8, Isolated from a Marine Fish, Seriola quinqueradiata.</title>
        <authorList>
            <person name="Lee M."/>
            <person name="Farooq A."/>
            <person name="Jeong J.B."/>
            <person name="Jung M.Y."/>
        </authorList>
    </citation>
    <scope>NUCLEOTIDE SEQUENCE</scope>
    <source>
        <strain evidence="2">S8</strain>
    </source>
</reference>
<accession>A0ABT1WKJ0</accession>
<organism evidence="2 3">
    <name type="scientific">Granulicatella seriolae</name>
    <dbReference type="NCBI Taxonomy" id="2967226"/>
    <lineage>
        <taxon>Bacteria</taxon>
        <taxon>Bacillati</taxon>
        <taxon>Bacillota</taxon>
        <taxon>Bacilli</taxon>
        <taxon>Lactobacillales</taxon>
        <taxon>Carnobacteriaceae</taxon>
        <taxon>Granulicatella</taxon>
    </lineage>
</organism>
<reference evidence="2" key="1">
    <citation type="submission" date="2022-07" db="EMBL/GenBank/DDBJ databases">
        <authorList>
            <person name="Jung M.-Y."/>
            <person name="Lee M."/>
        </authorList>
    </citation>
    <scope>NUCLEOTIDE SEQUENCE</scope>
    <source>
        <strain evidence="2">S8</strain>
    </source>
</reference>